<dbReference type="PANTHER" id="PTHR23122">
    <property type="entry name" value="MEMBRANE-ASSOCIATED GUANYLATE KINASE MAGUK"/>
    <property type="match status" value="1"/>
</dbReference>
<dbReference type="Proteomes" id="UP000321570">
    <property type="component" value="Unassembled WGS sequence"/>
</dbReference>
<feature type="non-terminal residue" evidence="2">
    <location>
        <position position="1"/>
    </location>
</feature>
<organism evidence="2 3">
    <name type="scientific">Hymenolepis diminuta</name>
    <name type="common">Rat tapeworm</name>
    <dbReference type="NCBI Taxonomy" id="6216"/>
    <lineage>
        <taxon>Eukaryota</taxon>
        <taxon>Metazoa</taxon>
        <taxon>Spiralia</taxon>
        <taxon>Lophotrochozoa</taxon>
        <taxon>Platyhelminthes</taxon>
        <taxon>Cestoda</taxon>
        <taxon>Eucestoda</taxon>
        <taxon>Cyclophyllidea</taxon>
        <taxon>Hymenolepididae</taxon>
        <taxon>Hymenolepis</taxon>
    </lineage>
</organism>
<evidence type="ECO:0000313" key="3">
    <source>
        <dbReference type="Proteomes" id="UP000321570"/>
    </source>
</evidence>
<sequence length="96" mass="11250">VEPRALRILRSAEFAPLIVLLIPPPLNRLLSQDGQRENLDGSLKKLSRESEVLEYIYRPYADRIIVHRGIEESVDEIIDLVKEARCERWIPIRWTC</sequence>
<dbReference type="InterPro" id="IPR008144">
    <property type="entry name" value="Guanylate_kin-like_dom"/>
</dbReference>
<accession>A0A564XWQ8</accession>
<name>A0A564XWQ8_HYMDI</name>
<evidence type="ECO:0000313" key="2">
    <source>
        <dbReference type="EMBL" id="VUZ39199.1"/>
    </source>
</evidence>
<dbReference type="EMBL" id="CABIJS010000011">
    <property type="protein sequence ID" value="VUZ39199.1"/>
    <property type="molecule type" value="Genomic_DNA"/>
</dbReference>
<dbReference type="InterPro" id="IPR027417">
    <property type="entry name" value="P-loop_NTPase"/>
</dbReference>
<reference evidence="2 3" key="1">
    <citation type="submission" date="2019-07" db="EMBL/GenBank/DDBJ databases">
        <authorList>
            <person name="Jastrzebski P J."/>
            <person name="Paukszto L."/>
            <person name="Jastrzebski P J."/>
        </authorList>
    </citation>
    <scope>NUCLEOTIDE SEQUENCE [LARGE SCALE GENOMIC DNA]</scope>
    <source>
        <strain evidence="2 3">WMS-il1</strain>
    </source>
</reference>
<protein>
    <recommendedName>
        <fullName evidence="1">Guanylate kinase-like domain-containing protein</fullName>
    </recommendedName>
</protein>
<dbReference type="PROSITE" id="PS50052">
    <property type="entry name" value="GUANYLATE_KINASE_2"/>
    <property type="match status" value="1"/>
</dbReference>
<evidence type="ECO:0000259" key="1">
    <source>
        <dbReference type="PROSITE" id="PS50052"/>
    </source>
</evidence>
<dbReference type="InterPro" id="IPR050716">
    <property type="entry name" value="MAGUK"/>
</dbReference>
<dbReference type="SUPFAM" id="SSF52540">
    <property type="entry name" value="P-loop containing nucleoside triphosphate hydrolases"/>
    <property type="match status" value="1"/>
</dbReference>
<dbReference type="Gene3D" id="3.40.50.300">
    <property type="entry name" value="P-loop containing nucleotide triphosphate hydrolases"/>
    <property type="match status" value="1"/>
</dbReference>
<dbReference type="AlphaFoldDB" id="A0A564XWQ8"/>
<feature type="domain" description="Guanylate kinase-like" evidence="1">
    <location>
        <begin position="1"/>
        <end position="82"/>
    </location>
</feature>
<keyword evidence="3" id="KW-1185">Reference proteome</keyword>
<gene>
    <name evidence="2" type="ORF">WMSIL1_LOCUS499</name>
</gene>
<proteinExistence type="predicted"/>